<comment type="caution">
    <text evidence="1">The sequence shown here is derived from an EMBL/GenBank/DDBJ whole genome shotgun (WGS) entry which is preliminary data.</text>
</comment>
<accession>A0ABN8JR17</accession>
<dbReference type="Proteomes" id="UP001152604">
    <property type="component" value="Unassembled WGS sequence"/>
</dbReference>
<dbReference type="RefSeq" id="WP_254024927.1">
    <property type="nucleotide sequence ID" value="NZ_CAKXZS010000014.1"/>
</dbReference>
<dbReference type="EMBL" id="CAKXZS010000014">
    <property type="protein sequence ID" value="CAH2399116.1"/>
    <property type="molecule type" value="Genomic_DNA"/>
</dbReference>
<proteinExistence type="predicted"/>
<gene>
    <name evidence="1" type="ORF">MES4922_210105</name>
</gene>
<keyword evidence="2" id="KW-1185">Reference proteome</keyword>
<reference evidence="1" key="1">
    <citation type="submission" date="2022-03" db="EMBL/GenBank/DDBJ databases">
        <authorList>
            <person name="Brunel B."/>
        </authorList>
    </citation>
    <scope>NUCLEOTIDE SEQUENCE</scope>
    <source>
        <strain evidence="1">STM4922sample</strain>
    </source>
</reference>
<sequence length="97" mass="10592">MIDIPPENEAETKNRDLAIAAASQAAEACAELLRFAREGDGVMTGPFTTEVVEQLLDAAKMAMEVEGWPTGSGYEPETREERTQIYGALVKFLEGWA</sequence>
<evidence type="ECO:0008006" key="3">
    <source>
        <dbReference type="Google" id="ProtNLM"/>
    </source>
</evidence>
<name>A0ABN8JR17_9HYPH</name>
<evidence type="ECO:0000313" key="1">
    <source>
        <dbReference type="EMBL" id="CAH2399116.1"/>
    </source>
</evidence>
<evidence type="ECO:0000313" key="2">
    <source>
        <dbReference type="Proteomes" id="UP001152604"/>
    </source>
</evidence>
<protein>
    <recommendedName>
        <fullName evidence="3">DUF768 domain-containing protein</fullName>
    </recommendedName>
</protein>
<organism evidence="1 2">
    <name type="scientific">Mesorhizobium ventifaucium</name>
    <dbReference type="NCBI Taxonomy" id="666020"/>
    <lineage>
        <taxon>Bacteria</taxon>
        <taxon>Pseudomonadati</taxon>
        <taxon>Pseudomonadota</taxon>
        <taxon>Alphaproteobacteria</taxon>
        <taxon>Hyphomicrobiales</taxon>
        <taxon>Phyllobacteriaceae</taxon>
        <taxon>Mesorhizobium</taxon>
    </lineage>
</organism>